<dbReference type="STRING" id="47500.AF333_30505"/>
<dbReference type="RefSeq" id="WP_043065746.1">
    <property type="nucleotide sequence ID" value="NZ_BJOA01000419.1"/>
</dbReference>
<proteinExistence type="predicted"/>
<dbReference type="AlphaFoldDB" id="A0A0D1WCB1"/>
<dbReference type="Proteomes" id="UP000037269">
    <property type="component" value="Unassembled WGS sequence"/>
</dbReference>
<evidence type="ECO:0008006" key="5">
    <source>
        <dbReference type="Google" id="ProtNLM"/>
    </source>
</evidence>
<protein>
    <recommendedName>
        <fullName evidence="5">Ead/Ea22-like family protein</fullName>
    </recommendedName>
</protein>
<dbReference type="OrthoDB" id="2667168at2"/>
<evidence type="ECO:0000313" key="1">
    <source>
        <dbReference type="EMBL" id="KON84268.1"/>
    </source>
</evidence>
<dbReference type="PATRIC" id="fig|47500.8.peg.6507"/>
<dbReference type="GeneID" id="42309456"/>
<evidence type="ECO:0000313" key="4">
    <source>
        <dbReference type="Proteomes" id="UP000182836"/>
    </source>
</evidence>
<dbReference type="Proteomes" id="UP000182836">
    <property type="component" value="Unassembled WGS sequence"/>
</dbReference>
<reference evidence="1 3" key="1">
    <citation type="submission" date="2015-07" db="EMBL/GenBank/DDBJ databases">
        <title>Fjat-14205 dsm 2895.</title>
        <authorList>
            <person name="Liu B."/>
            <person name="Wang J."/>
            <person name="Zhu Y."/>
            <person name="Liu G."/>
            <person name="Chen Q."/>
            <person name="Chen Z."/>
            <person name="Lan J."/>
            <person name="Che J."/>
            <person name="Ge C."/>
            <person name="Shi H."/>
            <person name="Pan Z."/>
            <person name="Liu X."/>
        </authorList>
    </citation>
    <scope>NUCLEOTIDE SEQUENCE [LARGE SCALE GENOMIC DNA]</scope>
    <source>
        <strain evidence="1 3">DSM 2895</strain>
    </source>
</reference>
<keyword evidence="3" id="KW-1185">Reference proteome</keyword>
<sequence length="114" mass="13135">MTDQELKEIRERLEAATPGPWDASGSPYGINVYALDGITICEKDEATRADFMNADFIAKAPTDIRRLLDEVKRLRDENRSLEIGYTAMCDLNPEHKQYVETLRKTFIERVIIKE</sequence>
<evidence type="ECO:0000313" key="2">
    <source>
        <dbReference type="EMBL" id="SDI83641.1"/>
    </source>
</evidence>
<dbReference type="EMBL" id="FNED01000008">
    <property type="protein sequence ID" value="SDI83641.1"/>
    <property type="molecule type" value="Genomic_DNA"/>
</dbReference>
<gene>
    <name evidence="1" type="ORF">AF333_30505</name>
    <name evidence="2" type="ORF">SAMN04487909_108115</name>
</gene>
<organism evidence="1 3">
    <name type="scientific">Aneurinibacillus migulanus</name>
    <name type="common">Bacillus migulanus</name>
    <dbReference type="NCBI Taxonomy" id="47500"/>
    <lineage>
        <taxon>Bacteria</taxon>
        <taxon>Bacillati</taxon>
        <taxon>Bacillota</taxon>
        <taxon>Bacilli</taxon>
        <taxon>Bacillales</taxon>
        <taxon>Paenibacillaceae</taxon>
        <taxon>Aneurinibacillus group</taxon>
        <taxon>Aneurinibacillus</taxon>
    </lineage>
</organism>
<dbReference type="EMBL" id="LGUG01000013">
    <property type="protein sequence ID" value="KON84268.1"/>
    <property type="molecule type" value="Genomic_DNA"/>
</dbReference>
<name>A0A0D1WCB1_ANEMI</name>
<reference evidence="2 4" key="2">
    <citation type="submission" date="2016-10" db="EMBL/GenBank/DDBJ databases">
        <authorList>
            <person name="de Groot N.N."/>
        </authorList>
    </citation>
    <scope>NUCLEOTIDE SEQUENCE [LARGE SCALE GENOMIC DNA]</scope>
    <source>
        <strain evidence="2 4">DSM 2895</strain>
    </source>
</reference>
<accession>A0A0D1WCB1</accession>
<evidence type="ECO:0000313" key="3">
    <source>
        <dbReference type="Proteomes" id="UP000037269"/>
    </source>
</evidence>